<organism evidence="3 4">
    <name type="scientific">Argiope bruennichi</name>
    <name type="common">Wasp spider</name>
    <name type="synonym">Aranea bruennichi</name>
    <dbReference type="NCBI Taxonomy" id="94029"/>
    <lineage>
        <taxon>Eukaryota</taxon>
        <taxon>Metazoa</taxon>
        <taxon>Ecdysozoa</taxon>
        <taxon>Arthropoda</taxon>
        <taxon>Chelicerata</taxon>
        <taxon>Arachnida</taxon>
        <taxon>Araneae</taxon>
        <taxon>Araneomorphae</taxon>
        <taxon>Entelegynae</taxon>
        <taxon>Araneoidea</taxon>
        <taxon>Araneidae</taxon>
        <taxon>Argiope</taxon>
    </lineage>
</organism>
<comment type="caution">
    <text evidence="3">The sequence shown here is derived from an EMBL/GenBank/DDBJ whole genome shotgun (WGS) entry which is preliminary data.</text>
</comment>
<dbReference type="CDD" id="cd18186">
    <property type="entry name" value="BTB_POZ_ZBTB_KLHL-like"/>
    <property type="match status" value="1"/>
</dbReference>
<feature type="compositionally biased region" description="Polar residues" evidence="1">
    <location>
        <begin position="469"/>
        <end position="483"/>
    </location>
</feature>
<dbReference type="AlphaFoldDB" id="A0A8T0ER56"/>
<feature type="compositionally biased region" description="Basic and acidic residues" evidence="1">
    <location>
        <begin position="511"/>
        <end position="523"/>
    </location>
</feature>
<gene>
    <name evidence="3" type="ORF">HNY73_015126</name>
</gene>
<protein>
    <recommendedName>
        <fullName evidence="2">MATH domain-containing protein</fullName>
    </recommendedName>
</protein>
<dbReference type="InterPro" id="IPR002083">
    <property type="entry name" value="MATH/TRAF_dom"/>
</dbReference>
<dbReference type="Gene3D" id="2.60.210.10">
    <property type="entry name" value="Apoptosis, Tumor Necrosis Factor Receptor Associated Protein 2, Chain A"/>
    <property type="match status" value="1"/>
</dbReference>
<dbReference type="Proteomes" id="UP000807504">
    <property type="component" value="Unassembled WGS sequence"/>
</dbReference>
<evidence type="ECO:0000313" key="4">
    <source>
        <dbReference type="Proteomes" id="UP000807504"/>
    </source>
</evidence>
<dbReference type="Pfam" id="PF00651">
    <property type="entry name" value="BTB"/>
    <property type="match status" value="1"/>
</dbReference>
<dbReference type="Pfam" id="PF22486">
    <property type="entry name" value="MATH_2"/>
    <property type="match status" value="1"/>
</dbReference>
<sequence length="719" mass="82046">MNTFDLKELIQSEDHVLVLKTENFSSGDIKPQEETFIPKFFNGLYAFSVSVFPNGSCPIYAGYVSLVVKSSMTSDQDLTAMGSSNSMCCTASIIDISGERRYSQSFGIDTIIFTDCYIPGLERFIKRSTLLSQKEEFLPDDVLTMRFEFSLKSNQELASLSKIAEFLPSLLVETLNFKGSGIDNNAVCDFTEVFKDIEEKNDDECSGFACAKSLDSYTFPNEFESVQAYSSPFDLEFYKENEGTQATGTEMHAENENEKSDNAILQEYVSAYTSGLRLPKENTDKVMSGIGILKETEEIPTSGDVMQKEIEEKQMCKYEETEKGEESIKIHSENFSEQVASTMNSAVGEQCNETIHTELSKSIDEKFRLLKKTGDDTSKNIIIVVNGHRMFQKSNQSRKNMVYFSLTTDEELYKMFYSIASLEDEPSKSIYRMHGVVPFFINLMDRDENAAFHVSKNEKSDLQSDTEDPSSPSDATCSTKTIRNNNEIADNKESENLQHQMEVIQHLPQKKMLEKKEDRKDESSTEDENDKEHKFDFLIQTADNETILVPFEENKETIGSKLLTASTVFENMLRHPMKERSERRVEMSDATSRTVNNLLSYVDGGKFSDIPLPDAYDLYEAADKYAVKNLMKECSDFMAYIPIRENVWSMVKLAQLHCDDYLLELAERVQTLVLRLEQISLKKRNEFVDSFIDGLLNEISLESKETESDFFAQDFNFYQ</sequence>
<dbReference type="Gene3D" id="3.30.710.10">
    <property type="entry name" value="Potassium Channel Kv1.1, Chain A"/>
    <property type="match status" value="1"/>
</dbReference>
<name>A0A8T0ER56_ARGBR</name>
<feature type="domain" description="MATH" evidence="2">
    <location>
        <begin position="14"/>
        <end position="149"/>
    </location>
</feature>
<evidence type="ECO:0000313" key="3">
    <source>
        <dbReference type="EMBL" id="KAF8778402.1"/>
    </source>
</evidence>
<feature type="region of interest" description="Disordered" evidence="1">
    <location>
        <begin position="455"/>
        <end position="483"/>
    </location>
</feature>
<dbReference type="SUPFAM" id="SSF54695">
    <property type="entry name" value="POZ domain"/>
    <property type="match status" value="1"/>
</dbReference>
<evidence type="ECO:0000256" key="1">
    <source>
        <dbReference type="SAM" id="MobiDB-lite"/>
    </source>
</evidence>
<evidence type="ECO:0000259" key="2">
    <source>
        <dbReference type="PROSITE" id="PS50144"/>
    </source>
</evidence>
<dbReference type="GO" id="GO:0030163">
    <property type="term" value="P:protein catabolic process"/>
    <property type="evidence" value="ECO:0007669"/>
    <property type="project" value="UniProtKB-ARBA"/>
</dbReference>
<feature type="region of interest" description="Disordered" evidence="1">
    <location>
        <begin position="505"/>
        <end position="534"/>
    </location>
</feature>
<dbReference type="InterPro" id="IPR011333">
    <property type="entry name" value="SKP1/BTB/POZ_sf"/>
</dbReference>
<reference evidence="3" key="1">
    <citation type="journal article" date="2020" name="bioRxiv">
        <title>Chromosome-level reference genome of the European wasp spider Argiope bruennichi: a resource for studies on range expansion and evolutionary adaptation.</title>
        <authorList>
            <person name="Sheffer M.M."/>
            <person name="Hoppe A."/>
            <person name="Krehenwinkel H."/>
            <person name="Uhl G."/>
            <person name="Kuss A.W."/>
            <person name="Jensen L."/>
            <person name="Jensen C."/>
            <person name="Gillespie R.G."/>
            <person name="Hoff K.J."/>
            <person name="Prost S."/>
        </authorList>
    </citation>
    <scope>NUCLEOTIDE SEQUENCE</scope>
</reference>
<proteinExistence type="predicted"/>
<keyword evidence="4" id="KW-1185">Reference proteome</keyword>
<dbReference type="PROSITE" id="PS50144">
    <property type="entry name" value="MATH"/>
    <property type="match status" value="1"/>
</dbReference>
<reference evidence="3" key="2">
    <citation type="submission" date="2020-06" db="EMBL/GenBank/DDBJ databases">
        <authorList>
            <person name="Sheffer M."/>
        </authorList>
    </citation>
    <scope>NUCLEOTIDE SEQUENCE</scope>
</reference>
<accession>A0A8T0ER56</accession>
<dbReference type="SUPFAM" id="SSF49599">
    <property type="entry name" value="TRAF domain-like"/>
    <property type="match status" value="1"/>
</dbReference>
<dbReference type="InterPro" id="IPR008974">
    <property type="entry name" value="TRAF-like"/>
</dbReference>
<dbReference type="InterPro" id="IPR000210">
    <property type="entry name" value="BTB/POZ_dom"/>
</dbReference>
<dbReference type="PANTHER" id="PTHR24413">
    <property type="entry name" value="SPECKLE-TYPE POZ PROTEIN"/>
    <property type="match status" value="1"/>
</dbReference>
<dbReference type="EMBL" id="JABXBU010002072">
    <property type="protein sequence ID" value="KAF8778402.1"/>
    <property type="molecule type" value="Genomic_DNA"/>
</dbReference>